<comment type="caution">
    <text evidence="6">The sequence shown here is derived from an EMBL/GenBank/DDBJ whole genome shotgun (WGS) entry which is preliminary data.</text>
</comment>
<dbReference type="GO" id="GO:0006412">
    <property type="term" value="P:translation"/>
    <property type="evidence" value="ECO:0007669"/>
    <property type="project" value="InterPro"/>
</dbReference>
<name>A0A0V0Q952_PSEPJ</name>
<dbReference type="EMBL" id="LDAU01000231">
    <property type="protein sequence ID" value="KRW98771.1"/>
    <property type="molecule type" value="Genomic_DNA"/>
</dbReference>
<dbReference type="Pfam" id="PF00237">
    <property type="entry name" value="Ribosomal_L22"/>
    <property type="match status" value="1"/>
</dbReference>
<proteinExistence type="inferred from homology"/>
<keyword evidence="2 4" id="KW-0689">Ribosomal protein</keyword>
<evidence type="ECO:0000256" key="1">
    <source>
        <dbReference type="ARBA" id="ARBA00009451"/>
    </source>
</evidence>
<evidence type="ECO:0000256" key="3">
    <source>
        <dbReference type="ARBA" id="ARBA00023274"/>
    </source>
</evidence>
<evidence type="ECO:0000313" key="6">
    <source>
        <dbReference type="EMBL" id="KRW98771.1"/>
    </source>
</evidence>
<dbReference type="Gene3D" id="3.90.470.10">
    <property type="entry name" value="Ribosomal protein L22/L17"/>
    <property type="match status" value="1"/>
</dbReference>
<dbReference type="InterPro" id="IPR047867">
    <property type="entry name" value="Ribosomal_uL22_bac/org-type"/>
</dbReference>
<comment type="similarity">
    <text evidence="1 4">Belongs to the universal ribosomal protein uL22 family.</text>
</comment>
<dbReference type="InterPro" id="IPR001063">
    <property type="entry name" value="Ribosomal_uL22"/>
</dbReference>
<dbReference type="PANTHER" id="PTHR13501">
    <property type="entry name" value="CHLOROPLAST 50S RIBOSOMAL PROTEIN L22-RELATED"/>
    <property type="match status" value="1"/>
</dbReference>
<dbReference type="OrthoDB" id="416470at2759"/>
<dbReference type="GO" id="GO:0005762">
    <property type="term" value="C:mitochondrial large ribosomal subunit"/>
    <property type="evidence" value="ECO:0007669"/>
    <property type="project" value="TreeGrafter"/>
</dbReference>
<dbReference type="Proteomes" id="UP000054937">
    <property type="component" value="Unassembled WGS sequence"/>
</dbReference>
<evidence type="ECO:0000256" key="2">
    <source>
        <dbReference type="ARBA" id="ARBA00022980"/>
    </source>
</evidence>
<dbReference type="InterPro" id="IPR036394">
    <property type="entry name" value="Ribosomal_uL22_sf"/>
</dbReference>
<keyword evidence="7" id="KW-1185">Reference proteome</keyword>
<keyword evidence="5" id="KW-0175">Coiled coil</keyword>
<accession>A0A0V0Q952</accession>
<dbReference type="PANTHER" id="PTHR13501:SF8">
    <property type="entry name" value="LARGE RIBOSOMAL SUBUNIT PROTEIN UL22M"/>
    <property type="match status" value="1"/>
</dbReference>
<reference evidence="6 7" key="1">
    <citation type="journal article" date="2015" name="Sci. Rep.">
        <title>Genome of the facultative scuticociliatosis pathogen Pseudocohnilembus persalinus provides insight into its virulence through horizontal gene transfer.</title>
        <authorList>
            <person name="Xiong J."/>
            <person name="Wang G."/>
            <person name="Cheng J."/>
            <person name="Tian M."/>
            <person name="Pan X."/>
            <person name="Warren A."/>
            <person name="Jiang C."/>
            <person name="Yuan D."/>
            <person name="Miao W."/>
        </authorList>
    </citation>
    <scope>NUCLEOTIDE SEQUENCE [LARGE SCALE GENOMIC DNA]</scope>
    <source>
        <strain evidence="6">36N120E</strain>
    </source>
</reference>
<evidence type="ECO:0000256" key="4">
    <source>
        <dbReference type="RuleBase" id="RU004005"/>
    </source>
</evidence>
<evidence type="ECO:0000256" key="5">
    <source>
        <dbReference type="SAM" id="Coils"/>
    </source>
</evidence>
<dbReference type="AlphaFoldDB" id="A0A0V0Q952"/>
<sequence length="379" mass="44830">MFNSLNTITKSFLQQANKNLIFSQKFNFARMPTTQKTILTGKPAEQPTFSREYYQLISENPNYIQEAKQRERSLQKQLIEKELYQLKQNDQNPQNFIPVQLNNQFVSNSAKIRSKRSFNLQNSELAENKNDLSAHPFVIIHKPKEPKVTVTGLRKNIPSTLKKLRYPMKNILKRQVFDALTILDNMPTKAAKYMAQVLKQVIRHAKQKDMDINRLYVNGVVIGKQRRFKLLYYKAKMQMGVVNKDICQVKLTLEERPYKDMYKEIIQGKTPPTLAYILREQLKNQQADYQTLRKWSHVLTAKGRQQKRLMFKRKIIQKQQQYQRLGVTIEKKVIAQKLLEVEAEEWAQQYEQKRLELDQQSINKRTAIYKKNEEITGFN</sequence>
<dbReference type="SUPFAM" id="SSF54843">
    <property type="entry name" value="Ribosomal protein L22"/>
    <property type="match status" value="1"/>
</dbReference>
<protein>
    <submittedName>
        <fullName evidence="6">Ribosomal protein L22/L17</fullName>
    </submittedName>
</protein>
<gene>
    <name evidence="6" type="ORF">PPERSA_03906</name>
</gene>
<dbReference type="GO" id="GO:0003735">
    <property type="term" value="F:structural constituent of ribosome"/>
    <property type="evidence" value="ECO:0007669"/>
    <property type="project" value="InterPro"/>
</dbReference>
<dbReference type="OMA" id="IRENQWV"/>
<keyword evidence="3 4" id="KW-0687">Ribonucleoprotein</keyword>
<feature type="coiled-coil region" evidence="5">
    <location>
        <begin position="336"/>
        <end position="363"/>
    </location>
</feature>
<organism evidence="6 7">
    <name type="scientific">Pseudocohnilembus persalinus</name>
    <name type="common">Ciliate</name>
    <dbReference type="NCBI Taxonomy" id="266149"/>
    <lineage>
        <taxon>Eukaryota</taxon>
        <taxon>Sar</taxon>
        <taxon>Alveolata</taxon>
        <taxon>Ciliophora</taxon>
        <taxon>Intramacronucleata</taxon>
        <taxon>Oligohymenophorea</taxon>
        <taxon>Scuticociliatia</taxon>
        <taxon>Philasterida</taxon>
        <taxon>Pseudocohnilembidae</taxon>
        <taxon>Pseudocohnilembus</taxon>
    </lineage>
</organism>
<dbReference type="InParanoid" id="A0A0V0Q952"/>
<evidence type="ECO:0000313" key="7">
    <source>
        <dbReference type="Proteomes" id="UP000054937"/>
    </source>
</evidence>